<dbReference type="GO" id="GO:0005737">
    <property type="term" value="C:cytoplasm"/>
    <property type="evidence" value="ECO:0007669"/>
    <property type="project" value="TreeGrafter"/>
</dbReference>
<comment type="subunit">
    <text evidence="1">Monomer.</text>
</comment>
<dbReference type="SMART" id="SM00220">
    <property type="entry name" value="S_TKc"/>
    <property type="match status" value="1"/>
</dbReference>
<dbReference type="FunFam" id="1.10.510.10:FF:000571">
    <property type="entry name" value="Maternal embryonic leucine zipper kinase"/>
    <property type="match status" value="1"/>
</dbReference>
<evidence type="ECO:0000256" key="6">
    <source>
        <dbReference type="ARBA" id="ARBA00022840"/>
    </source>
</evidence>
<evidence type="ECO:0000259" key="8">
    <source>
        <dbReference type="PROSITE" id="PS50011"/>
    </source>
</evidence>
<evidence type="ECO:0000313" key="10">
    <source>
        <dbReference type="Proteomes" id="UP000039865"/>
    </source>
</evidence>
<dbReference type="PANTHER" id="PTHR24346:SF110">
    <property type="entry name" value="NON-SPECIFIC SERINE_THREONINE PROTEIN KINASE"/>
    <property type="match status" value="1"/>
</dbReference>
<keyword evidence="5 9" id="KW-0418">Kinase</keyword>
<dbReference type="PROSITE" id="PS00107">
    <property type="entry name" value="PROTEIN_KINASE_ATP"/>
    <property type="match status" value="1"/>
</dbReference>
<protein>
    <submittedName>
        <fullName evidence="9">Snf1-related protein kinase catalytic subunit alpha kin10</fullName>
    </submittedName>
</protein>
<evidence type="ECO:0000256" key="2">
    <source>
        <dbReference type="ARBA" id="ARBA00022527"/>
    </source>
</evidence>
<dbReference type="GO" id="GO:0004674">
    <property type="term" value="F:protein serine/threonine kinase activity"/>
    <property type="evidence" value="ECO:0007669"/>
    <property type="project" value="UniProtKB-KW"/>
</dbReference>
<dbReference type="InParanoid" id="A0A078A5S8"/>
<evidence type="ECO:0000313" key="9">
    <source>
        <dbReference type="EMBL" id="CDW76900.1"/>
    </source>
</evidence>
<keyword evidence="4 7" id="KW-0547">Nucleotide-binding</keyword>
<gene>
    <name evidence="9" type="primary">Contig17891.g19021</name>
    <name evidence="9" type="ORF">STYLEM_5865</name>
</gene>
<accession>A0A078A5S8</accession>
<evidence type="ECO:0000256" key="3">
    <source>
        <dbReference type="ARBA" id="ARBA00022679"/>
    </source>
</evidence>
<dbReference type="GO" id="GO:0035556">
    <property type="term" value="P:intracellular signal transduction"/>
    <property type="evidence" value="ECO:0007669"/>
    <property type="project" value="TreeGrafter"/>
</dbReference>
<dbReference type="PROSITE" id="PS50011">
    <property type="entry name" value="PROTEIN_KINASE_DOM"/>
    <property type="match status" value="1"/>
</dbReference>
<sequence length="604" mass="70471">MSFHIKIGNYRFSKNLGTGSFGKVKLAFNEISGHKVAIKIMNKKKIKQQQVFDKIKREIKVLRLFNHPHIIKHYEFIDTPSDIFMVIEFASGGELFDLISRRERLDESEARRYFQQIFSSIEYTHFHKITHRDLKPENLLLDENNNIKLIDFGLSNSMKDSQSLKTACGSPNYAAPEIISGRSYSGVEVDIWSMGVILYAMVCGTLPFDDDSMTQLFNKIKEGKYYMPNNISPDDLPSYLLNISQISQNPQPVDEEIVKKLFTLNLNLQGRNYQDVLQSIQEKKNTDYCGVYELFYHDKIKKECFQQQNTNIELKQDKQHRKQFKSLKSLIFSQRNQQQFQNNNSIMMSLLPEKHDLRLKRIINKMKSGKSRFDETPKGIYKEESKRTTRINSLMSTTIDGQSTLSQSGGYLDLQTIQISEEKQLLTHKQHWIFGVNITGPPVEIIELVCLILQNLNFEMKLKCQLIIDHADIQSDNDEYLQQYLKKKFFKFYVNLYKQQAKQNDDRYLIDIHLFKGNPMLFTDFAKSFLNLMYQSCQVVMKPPEERHSTPSKMMGLKLDDIMVSKEGIYKQHPQEDPKLRTPEQIKNLGEGHIPLFTNLTVVI</sequence>
<dbReference type="InterPro" id="IPR000719">
    <property type="entry name" value="Prot_kinase_dom"/>
</dbReference>
<dbReference type="InterPro" id="IPR028375">
    <property type="entry name" value="KA1/Ssp2_C"/>
</dbReference>
<dbReference type="Gene3D" id="3.30.310.80">
    <property type="entry name" value="Kinase associated domain 1, KA1"/>
    <property type="match status" value="1"/>
</dbReference>
<dbReference type="AlphaFoldDB" id="A0A078A5S8"/>
<name>A0A078A5S8_STYLE</name>
<organism evidence="9 10">
    <name type="scientific">Stylonychia lemnae</name>
    <name type="common">Ciliate</name>
    <dbReference type="NCBI Taxonomy" id="5949"/>
    <lineage>
        <taxon>Eukaryota</taxon>
        <taxon>Sar</taxon>
        <taxon>Alveolata</taxon>
        <taxon>Ciliophora</taxon>
        <taxon>Intramacronucleata</taxon>
        <taxon>Spirotrichea</taxon>
        <taxon>Stichotrichia</taxon>
        <taxon>Sporadotrichida</taxon>
        <taxon>Oxytrichidae</taxon>
        <taxon>Stylonychinae</taxon>
        <taxon>Stylonychia</taxon>
    </lineage>
</organism>
<evidence type="ECO:0000256" key="7">
    <source>
        <dbReference type="PROSITE-ProRule" id="PRU10141"/>
    </source>
</evidence>
<feature type="binding site" evidence="7">
    <location>
        <position position="39"/>
    </location>
    <ligand>
        <name>ATP</name>
        <dbReference type="ChEBI" id="CHEBI:30616"/>
    </ligand>
</feature>
<dbReference type="GO" id="GO:0005524">
    <property type="term" value="F:ATP binding"/>
    <property type="evidence" value="ECO:0007669"/>
    <property type="project" value="UniProtKB-UniRule"/>
</dbReference>
<evidence type="ECO:0000256" key="4">
    <source>
        <dbReference type="ARBA" id="ARBA00022741"/>
    </source>
</evidence>
<dbReference type="EMBL" id="CCKQ01005650">
    <property type="protein sequence ID" value="CDW76900.1"/>
    <property type="molecule type" value="Genomic_DNA"/>
</dbReference>
<keyword evidence="3" id="KW-0808">Transferase</keyword>
<dbReference type="Pfam" id="PF00069">
    <property type="entry name" value="Pkinase"/>
    <property type="match status" value="1"/>
</dbReference>
<dbReference type="InterPro" id="IPR011009">
    <property type="entry name" value="Kinase-like_dom_sf"/>
</dbReference>
<dbReference type="PANTHER" id="PTHR24346">
    <property type="entry name" value="MAP/MICROTUBULE AFFINITY-REGULATING KINASE"/>
    <property type="match status" value="1"/>
</dbReference>
<proteinExistence type="predicted"/>
<keyword evidence="6 7" id="KW-0067">ATP-binding</keyword>
<dbReference type="Gene3D" id="1.10.510.10">
    <property type="entry name" value="Transferase(Phosphotransferase) domain 1"/>
    <property type="match status" value="1"/>
</dbReference>
<dbReference type="Proteomes" id="UP000039865">
    <property type="component" value="Unassembled WGS sequence"/>
</dbReference>
<dbReference type="PROSITE" id="PS00108">
    <property type="entry name" value="PROTEIN_KINASE_ST"/>
    <property type="match status" value="1"/>
</dbReference>
<feature type="domain" description="Protein kinase" evidence="8">
    <location>
        <begin position="10"/>
        <end position="263"/>
    </location>
</feature>
<dbReference type="FunFam" id="3.30.200.20:FF:000003">
    <property type="entry name" value="Non-specific serine/threonine protein kinase"/>
    <property type="match status" value="1"/>
</dbReference>
<keyword evidence="2" id="KW-0723">Serine/threonine-protein kinase</keyword>
<dbReference type="OrthoDB" id="193931at2759"/>
<dbReference type="InterPro" id="IPR017441">
    <property type="entry name" value="Protein_kinase_ATP_BS"/>
</dbReference>
<evidence type="ECO:0000256" key="1">
    <source>
        <dbReference type="ARBA" id="ARBA00011245"/>
    </source>
</evidence>
<dbReference type="SUPFAM" id="SSF56112">
    <property type="entry name" value="Protein kinase-like (PK-like)"/>
    <property type="match status" value="1"/>
</dbReference>
<dbReference type="SUPFAM" id="SSF103243">
    <property type="entry name" value="KA1-like"/>
    <property type="match status" value="1"/>
</dbReference>
<keyword evidence="10" id="KW-1185">Reference proteome</keyword>
<reference evidence="9 10" key="1">
    <citation type="submission" date="2014-06" db="EMBL/GenBank/DDBJ databases">
        <authorList>
            <person name="Swart Estienne"/>
        </authorList>
    </citation>
    <scope>NUCLEOTIDE SEQUENCE [LARGE SCALE GENOMIC DNA]</scope>
    <source>
        <strain evidence="9 10">130c</strain>
    </source>
</reference>
<evidence type="ECO:0000256" key="5">
    <source>
        <dbReference type="ARBA" id="ARBA00022777"/>
    </source>
</evidence>
<dbReference type="InterPro" id="IPR008271">
    <property type="entry name" value="Ser/Thr_kinase_AS"/>
</dbReference>